<keyword evidence="4 6" id="KW-1133">Transmembrane helix</keyword>
<evidence type="ECO:0000256" key="6">
    <source>
        <dbReference type="SAM" id="Phobius"/>
    </source>
</evidence>
<proteinExistence type="predicted"/>
<keyword evidence="10" id="KW-1185">Reference proteome</keyword>
<dbReference type="PANTHER" id="PTHR30287:SF2">
    <property type="entry name" value="BLL1001 PROTEIN"/>
    <property type="match status" value="1"/>
</dbReference>
<dbReference type="Pfam" id="PF12704">
    <property type="entry name" value="MacB_PCD"/>
    <property type="match status" value="1"/>
</dbReference>
<gene>
    <name evidence="9" type="ORF">LNKW23_01350</name>
</gene>
<dbReference type="InterPro" id="IPR025857">
    <property type="entry name" value="MacB_PCD"/>
</dbReference>
<feature type="domain" description="ABC3 transporter permease C-terminal" evidence="7">
    <location>
        <begin position="695"/>
        <end position="813"/>
    </location>
</feature>
<dbReference type="InterPro" id="IPR003838">
    <property type="entry name" value="ABC3_permease_C"/>
</dbReference>
<feature type="transmembrane region" description="Helical" evidence="6">
    <location>
        <begin position="460"/>
        <end position="481"/>
    </location>
</feature>
<comment type="caution">
    <text evidence="9">The sequence shown here is derived from an EMBL/GenBank/DDBJ whole genome shotgun (WGS) entry which is preliminary data.</text>
</comment>
<comment type="subcellular location">
    <subcellularLocation>
        <location evidence="1">Cell membrane</location>
        <topology evidence="1">Multi-pass membrane protein</topology>
    </subcellularLocation>
</comment>
<feature type="transmembrane region" description="Helical" evidence="6">
    <location>
        <begin position="288"/>
        <end position="314"/>
    </location>
</feature>
<feature type="transmembrane region" description="Helical" evidence="6">
    <location>
        <begin position="415"/>
        <end position="439"/>
    </location>
</feature>
<dbReference type="InterPro" id="IPR038766">
    <property type="entry name" value="Membrane_comp_ABC_pdt"/>
</dbReference>
<evidence type="ECO:0000256" key="2">
    <source>
        <dbReference type="ARBA" id="ARBA00022475"/>
    </source>
</evidence>
<organism evidence="9 10">
    <name type="scientific">Paralimibaculum aggregatum</name>
    <dbReference type="NCBI Taxonomy" id="3036245"/>
    <lineage>
        <taxon>Bacteria</taxon>
        <taxon>Pseudomonadati</taxon>
        <taxon>Pseudomonadota</taxon>
        <taxon>Alphaproteobacteria</taxon>
        <taxon>Rhodobacterales</taxon>
        <taxon>Paracoccaceae</taxon>
        <taxon>Paralimibaculum</taxon>
    </lineage>
</organism>
<evidence type="ECO:0000313" key="9">
    <source>
        <dbReference type="EMBL" id="GMG80923.1"/>
    </source>
</evidence>
<evidence type="ECO:0000256" key="1">
    <source>
        <dbReference type="ARBA" id="ARBA00004651"/>
    </source>
</evidence>
<name>A0ABQ6LIB1_9RHOB</name>
<dbReference type="PANTHER" id="PTHR30287">
    <property type="entry name" value="MEMBRANE COMPONENT OF PREDICTED ABC SUPERFAMILY METABOLITE UPTAKE TRANSPORTER"/>
    <property type="match status" value="1"/>
</dbReference>
<keyword evidence="2" id="KW-1003">Cell membrane</keyword>
<keyword evidence="3 6" id="KW-0812">Transmembrane</keyword>
<evidence type="ECO:0000256" key="3">
    <source>
        <dbReference type="ARBA" id="ARBA00022692"/>
    </source>
</evidence>
<protein>
    <submittedName>
        <fullName evidence="9">FtsX-like permease family protein</fullName>
    </submittedName>
</protein>
<feature type="transmembrane region" description="Helical" evidence="6">
    <location>
        <begin position="786"/>
        <end position="807"/>
    </location>
</feature>
<evidence type="ECO:0000256" key="5">
    <source>
        <dbReference type="ARBA" id="ARBA00023136"/>
    </source>
</evidence>
<feature type="transmembrane region" description="Helical" evidence="6">
    <location>
        <begin position="390"/>
        <end position="409"/>
    </location>
</feature>
<evidence type="ECO:0000259" key="7">
    <source>
        <dbReference type="Pfam" id="PF02687"/>
    </source>
</evidence>
<reference evidence="9 10" key="1">
    <citation type="submission" date="2023-04" db="EMBL/GenBank/DDBJ databases">
        <title>Marinoamorphus aggregata gen. nov., sp. Nov., isolate from tissue of brittle star Ophioplocus japonicus.</title>
        <authorList>
            <person name="Kawano K."/>
            <person name="Sawayama S."/>
            <person name="Nakagawa S."/>
        </authorList>
    </citation>
    <scope>NUCLEOTIDE SEQUENCE [LARGE SCALE GENOMIC DNA]</scope>
    <source>
        <strain evidence="9 10">NKW23</strain>
    </source>
</reference>
<dbReference type="Pfam" id="PF02687">
    <property type="entry name" value="FtsX"/>
    <property type="match status" value="2"/>
</dbReference>
<feature type="domain" description="MacB-like periplasmic core" evidence="8">
    <location>
        <begin position="466"/>
        <end position="662"/>
    </location>
</feature>
<feature type="transmembrane region" description="Helical" evidence="6">
    <location>
        <begin position="343"/>
        <end position="369"/>
    </location>
</feature>
<evidence type="ECO:0000256" key="4">
    <source>
        <dbReference type="ARBA" id="ARBA00022989"/>
    </source>
</evidence>
<evidence type="ECO:0000259" key="8">
    <source>
        <dbReference type="Pfam" id="PF12704"/>
    </source>
</evidence>
<keyword evidence="5 6" id="KW-0472">Membrane</keyword>
<feature type="domain" description="ABC3 transporter permease C-terminal" evidence="7">
    <location>
        <begin position="246"/>
        <end position="355"/>
    </location>
</feature>
<dbReference type="EMBL" id="BSYI01000001">
    <property type="protein sequence ID" value="GMG80923.1"/>
    <property type="molecule type" value="Genomic_DNA"/>
</dbReference>
<feature type="transmembrane region" description="Helical" evidence="6">
    <location>
        <begin position="743"/>
        <end position="766"/>
    </location>
</feature>
<evidence type="ECO:0000313" key="10">
    <source>
        <dbReference type="Proteomes" id="UP001239909"/>
    </source>
</evidence>
<accession>A0ABQ6LIB1</accession>
<dbReference type="RefSeq" id="WP_285669546.1">
    <property type="nucleotide sequence ID" value="NZ_BSYI01000001.1"/>
</dbReference>
<dbReference type="Proteomes" id="UP001239909">
    <property type="component" value="Unassembled WGS sequence"/>
</dbReference>
<feature type="transmembrane region" description="Helical" evidence="6">
    <location>
        <begin position="246"/>
        <end position="267"/>
    </location>
</feature>
<sequence length="825" mass="85141">MSRAAARWAAALGALASHWRRRPLQAAAALLGLALATALWSGVQALNGEAKRAYAEAAAVLEGDRIDRLEPVAEGRLDVATYAALRRAGLAVSPVIEGSLGVGGRRLRLVGVEPLTLPRSALGEALQADGPDIAAFTGPPWAMLASAETLDRLGIAPGSRGRADDGRALPPAVAADRLAPDLLLTDIGAAAALLGPGLTALLIDPEAPASPVPWQEIAGDRLVLVPAAGESGLDGLTGSFHLNLTAFGFLAFAVGLLITHAAVGLAFEQRLGLIRTLRACGVSAREVAGLLLAELALGAALAGALGLVGGWLVAGLLMPGVSATLSGLFGAPVSGGLSLAPGWWVQGLAMSLAGAAIAAGHTLARAYALPPLASARRQDWAASGRRTRRLEAALGLAALAAGAAVWGFGSGLVAGFALMAAMMLAAVLLLPALLAWLLARAARLARGPVAEWAVADSRQQIPGLSLALMALLLALAANIGVGTMVESFRTTFVDWLERRLVADIYVSPARAEQEAPLGAWLAARPETAELLGLRRTEIRLGAERLELMGRPAAPAYREGWPLLEAAPGAWDRLAEGTGLLVSEQLSRRMGLGLGDAVVLPAPGGAWPVAVVGIYADYGNPRGEATVGLAAMEARWPGARFDGYGVRLVPGTDTGPVMAAIEAAFGLGPDELVDNAGVRRFSLRVFERTFAVTAMLNLFTLGVAGVALFASLLTLSDLRLASLAPVWAAGVPRRRLAALELGKTLALALLTAVLAIPLGLGLAWLLVAVINVEAFGWRLPLHLFPGQWLWLIGLTAVTALAAAALPMLRLARLPAARLAKIFAEER</sequence>
<feature type="transmembrane region" description="Helical" evidence="6">
    <location>
        <begin position="689"/>
        <end position="714"/>
    </location>
</feature>